<dbReference type="AlphaFoldDB" id="A0A9N9JAQ7"/>
<protein>
    <submittedName>
        <fullName evidence="1">605_t:CDS:1</fullName>
    </submittedName>
</protein>
<sequence length="133" mass="15644">VVDNTHKSTQNWLKQFELYRQNTNLPGTIEDIADVKQLEDELIKYFTVMRKNNETFYSTKASNFIKQKNEEGYIVKIYKSKTNQRTANCPGQAETFNIPNLSDVIETYDKYFSKRPLNADKEFYLQPIEDIGQ</sequence>
<feature type="non-terminal residue" evidence="1">
    <location>
        <position position="133"/>
    </location>
</feature>
<dbReference type="Proteomes" id="UP000789342">
    <property type="component" value="Unassembled WGS sequence"/>
</dbReference>
<keyword evidence="2" id="KW-1185">Reference proteome</keyword>
<accession>A0A9N9JAQ7</accession>
<evidence type="ECO:0000313" key="1">
    <source>
        <dbReference type="EMBL" id="CAG8767079.1"/>
    </source>
</evidence>
<name>A0A9N9JAQ7_9GLOM</name>
<proteinExistence type="predicted"/>
<gene>
    <name evidence="1" type="ORF">AMORRO_LOCUS16352</name>
</gene>
<dbReference type="OrthoDB" id="2447365at2759"/>
<comment type="caution">
    <text evidence="1">The sequence shown here is derived from an EMBL/GenBank/DDBJ whole genome shotgun (WGS) entry which is preliminary data.</text>
</comment>
<evidence type="ECO:0000313" key="2">
    <source>
        <dbReference type="Proteomes" id="UP000789342"/>
    </source>
</evidence>
<dbReference type="EMBL" id="CAJVPV010044222">
    <property type="protein sequence ID" value="CAG8767079.1"/>
    <property type="molecule type" value="Genomic_DNA"/>
</dbReference>
<organism evidence="1 2">
    <name type="scientific">Acaulospora morrowiae</name>
    <dbReference type="NCBI Taxonomy" id="94023"/>
    <lineage>
        <taxon>Eukaryota</taxon>
        <taxon>Fungi</taxon>
        <taxon>Fungi incertae sedis</taxon>
        <taxon>Mucoromycota</taxon>
        <taxon>Glomeromycotina</taxon>
        <taxon>Glomeromycetes</taxon>
        <taxon>Diversisporales</taxon>
        <taxon>Acaulosporaceae</taxon>
        <taxon>Acaulospora</taxon>
    </lineage>
</organism>
<feature type="non-terminal residue" evidence="1">
    <location>
        <position position="1"/>
    </location>
</feature>
<reference evidence="1" key="1">
    <citation type="submission" date="2021-06" db="EMBL/GenBank/DDBJ databases">
        <authorList>
            <person name="Kallberg Y."/>
            <person name="Tangrot J."/>
            <person name="Rosling A."/>
        </authorList>
    </citation>
    <scope>NUCLEOTIDE SEQUENCE</scope>
    <source>
        <strain evidence="1">CL551</strain>
    </source>
</reference>